<organism evidence="1 2">
    <name type="scientific">Fusarium solani</name>
    <name type="common">Filamentous fungus</name>
    <dbReference type="NCBI Taxonomy" id="169388"/>
    <lineage>
        <taxon>Eukaryota</taxon>
        <taxon>Fungi</taxon>
        <taxon>Dikarya</taxon>
        <taxon>Ascomycota</taxon>
        <taxon>Pezizomycotina</taxon>
        <taxon>Sordariomycetes</taxon>
        <taxon>Hypocreomycetidae</taxon>
        <taxon>Hypocreales</taxon>
        <taxon>Nectriaceae</taxon>
        <taxon>Fusarium</taxon>
        <taxon>Fusarium solani species complex</taxon>
    </lineage>
</organism>
<evidence type="ECO:0000313" key="2">
    <source>
        <dbReference type="Proteomes" id="UP000736672"/>
    </source>
</evidence>
<feature type="non-terminal residue" evidence="1">
    <location>
        <position position="1"/>
    </location>
</feature>
<protein>
    <submittedName>
        <fullName evidence="1">Uncharacterized protein</fullName>
    </submittedName>
</protein>
<feature type="non-terminal residue" evidence="1">
    <location>
        <position position="184"/>
    </location>
</feature>
<dbReference type="OrthoDB" id="3563678at2759"/>
<keyword evidence="2" id="KW-1185">Reference proteome</keyword>
<reference evidence="1" key="1">
    <citation type="journal article" date="2021" name="Nat. Commun.">
        <title>Genetic determinants of endophytism in the Arabidopsis root mycobiome.</title>
        <authorList>
            <person name="Mesny F."/>
            <person name="Miyauchi S."/>
            <person name="Thiergart T."/>
            <person name="Pickel B."/>
            <person name="Atanasova L."/>
            <person name="Karlsson M."/>
            <person name="Huettel B."/>
            <person name="Barry K.W."/>
            <person name="Haridas S."/>
            <person name="Chen C."/>
            <person name="Bauer D."/>
            <person name="Andreopoulos W."/>
            <person name="Pangilinan J."/>
            <person name="LaButti K."/>
            <person name="Riley R."/>
            <person name="Lipzen A."/>
            <person name="Clum A."/>
            <person name="Drula E."/>
            <person name="Henrissat B."/>
            <person name="Kohler A."/>
            <person name="Grigoriev I.V."/>
            <person name="Martin F.M."/>
            <person name="Hacquard S."/>
        </authorList>
    </citation>
    <scope>NUCLEOTIDE SEQUENCE</scope>
    <source>
        <strain evidence="1">FSSC 5 MPI-SDFR-AT-0091</strain>
    </source>
</reference>
<dbReference type="EMBL" id="JAGTJS010000005">
    <property type="protein sequence ID" value="KAH7267922.1"/>
    <property type="molecule type" value="Genomic_DNA"/>
</dbReference>
<dbReference type="Proteomes" id="UP000736672">
    <property type="component" value="Unassembled WGS sequence"/>
</dbReference>
<evidence type="ECO:0000313" key="1">
    <source>
        <dbReference type="EMBL" id="KAH7267922.1"/>
    </source>
</evidence>
<accession>A0A9P9R6R5</accession>
<name>A0A9P9R6R5_FUSSL</name>
<gene>
    <name evidence="1" type="ORF">B0J15DRAFT_357553</name>
</gene>
<dbReference type="AlphaFoldDB" id="A0A9P9R6R5"/>
<comment type="caution">
    <text evidence="1">The sequence shown here is derived from an EMBL/GenBank/DDBJ whole genome shotgun (WGS) entry which is preliminary data.</text>
</comment>
<sequence length="184" mass="20495">IPFGATPSLSNPTVLVSDSQSVDDDSYSVSLPFAIGAFDVYDTTVFVSTNAMVTLGSGTRVWYSRPLPADTVPEVTVFAYWFDLVYRGFPGHGVRYEIFNGPQGRQVTFEWRGLNYATQTLRFHIQLSFYEDFPGRLNASFITTANKGEGATIGAQNRRIPTFLQWSYNTPVSVPDGTYVLFET</sequence>
<proteinExistence type="predicted"/>